<keyword evidence="3" id="KW-1185">Reference proteome</keyword>
<feature type="region of interest" description="Disordered" evidence="1">
    <location>
        <begin position="14"/>
        <end position="71"/>
    </location>
</feature>
<feature type="region of interest" description="Disordered" evidence="1">
    <location>
        <begin position="254"/>
        <end position="306"/>
    </location>
</feature>
<dbReference type="InterPro" id="IPR053157">
    <property type="entry name" value="Sterol_Uptake_Regulator"/>
</dbReference>
<evidence type="ECO:0000313" key="2">
    <source>
        <dbReference type="EMBL" id="CAK7213059.1"/>
    </source>
</evidence>
<feature type="compositionally biased region" description="Pro residues" evidence="1">
    <location>
        <begin position="53"/>
        <end position="71"/>
    </location>
</feature>
<evidence type="ECO:0000313" key="3">
    <source>
        <dbReference type="Proteomes" id="UP001642405"/>
    </source>
</evidence>
<feature type="compositionally biased region" description="Low complexity" evidence="1">
    <location>
        <begin position="35"/>
        <end position="52"/>
    </location>
</feature>
<feature type="compositionally biased region" description="Polar residues" evidence="1">
    <location>
        <begin position="257"/>
        <end position="271"/>
    </location>
</feature>
<gene>
    <name evidence="2" type="ORF">SCUCBS95973_001672</name>
</gene>
<organism evidence="2 3">
    <name type="scientific">Sporothrix curviconia</name>
    <dbReference type="NCBI Taxonomy" id="1260050"/>
    <lineage>
        <taxon>Eukaryota</taxon>
        <taxon>Fungi</taxon>
        <taxon>Dikarya</taxon>
        <taxon>Ascomycota</taxon>
        <taxon>Pezizomycotina</taxon>
        <taxon>Sordariomycetes</taxon>
        <taxon>Sordariomycetidae</taxon>
        <taxon>Ophiostomatales</taxon>
        <taxon>Ophiostomataceae</taxon>
        <taxon>Sporothrix</taxon>
    </lineage>
</organism>
<name>A0ABP0B125_9PEZI</name>
<dbReference type="PANTHER" id="PTHR47784:SF4">
    <property type="entry name" value="ZN(II)2CYS6 TRANSCRIPTION FACTOR (EUROFUNG)"/>
    <property type="match status" value="1"/>
</dbReference>
<dbReference type="PANTHER" id="PTHR47784">
    <property type="entry name" value="STEROL UPTAKE CONTROL PROTEIN 2"/>
    <property type="match status" value="1"/>
</dbReference>
<proteinExistence type="predicted"/>
<feature type="compositionally biased region" description="Polar residues" evidence="1">
    <location>
        <begin position="19"/>
        <end position="30"/>
    </location>
</feature>
<feature type="compositionally biased region" description="Low complexity" evidence="1">
    <location>
        <begin position="280"/>
        <end position="297"/>
    </location>
</feature>
<dbReference type="EMBL" id="CAWUHB010000006">
    <property type="protein sequence ID" value="CAK7213059.1"/>
    <property type="molecule type" value="Genomic_DNA"/>
</dbReference>
<sequence>MLAFSARHLAFLAAEDSGSKSPPQQLQQQHAPRLSKTSSLPSHSSSISQASSPAPPPTASTPSTPQYPLPSSMPPLSFVSTPPYVCQSASSAARYQRQAVLLQTRAISLFNTAWRVSHGVIDRSNCVPMLLFSSVLGHHLFADSLSRRDDSLELFLEHYVQCSQLQRGVHDIAITTWPFLIASEFAPILQWSARFTSRRGRGNDCDQLLHLVDSASDGRLTTEDKDACRLAIRLLQVGFDVLFLPAPPKAEPKYAASSQLSGGSDNSNTMDETPDEMANTPSTSASTPSSSSSSPTETEPDDDDEKAEHAYRHKMIFLWALIMPKKFADLLSVKNPEALVILAYYSLLLHHGKHLWQVGDAGEYVMGLVTAYLGPSWDNWLEYPRQRMATDVVEAQSP</sequence>
<evidence type="ECO:0000256" key="1">
    <source>
        <dbReference type="SAM" id="MobiDB-lite"/>
    </source>
</evidence>
<evidence type="ECO:0008006" key="4">
    <source>
        <dbReference type="Google" id="ProtNLM"/>
    </source>
</evidence>
<accession>A0ABP0B125</accession>
<comment type="caution">
    <text evidence="2">The sequence shown here is derived from an EMBL/GenBank/DDBJ whole genome shotgun (WGS) entry which is preliminary data.</text>
</comment>
<protein>
    <recommendedName>
        <fullName evidence="4">C6 zinc finger domain containing protein</fullName>
    </recommendedName>
</protein>
<dbReference type="Proteomes" id="UP001642405">
    <property type="component" value="Unassembled WGS sequence"/>
</dbReference>
<reference evidence="2 3" key="1">
    <citation type="submission" date="2024-01" db="EMBL/GenBank/DDBJ databases">
        <authorList>
            <person name="Allen C."/>
            <person name="Tagirdzhanova G."/>
        </authorList>
    </citation>
    <scope>NUCLEOTIDE SEQUENCE [LARGE SCALE GENOMIC DNA]</scope>
</reference>